<feature type="coiled-coil region" evidence="1">
    <location>
        <begin position="592"/>
        <end position="634"/>
    </location>
</feature>
<name>A0A448TUZ4_9PAST</name>
<keyword evidence="2" id="KW-1133">Transmembrane helix</keyword>
<dbReference type="InterPro" id="IPR013491">
    <property type="entry name" value="Tape_meas_N"/>
</dbReference>
<dbReference type="AlphaFoldDB" id="A0A448TUZ4"/>
<keyword evidence="1" id="KW-0175">Coiled coil</keyword>
<protein>
    <submittedName>
        <fullName evidence="4">Putative tail protein</fullName>
    </submittedName>
</protein>
<dbReference type="Pfam" id="PF20155">
    <property type="entry name" value="TMP_3"/>
    <property type="match status" value="1"/>
</dbReference>
<feature type="domain" description="Tape measure protein N-terminal" evidence="3">
    <location>
        <begin position="100"/>
        <end position="289"/>
    </location>
</feature>
<keyword evidence="2" id="KW-0812">Transmembrane</keyword>
<evidence type="ECO:0000256" key="2">
    <source>
        <dbReference type="SAM" id="Phobius"/>
    </source>
</evidence>
<evidence type="ECO:0000313" key="5">
    <source>
        <dbReference type="Proteomes" id="UP000279799"/>
    </source>
</evidence>
<feature type="transmembrane region" description="Helical" evidence="2">
    <location>
        <begin position="308"/>
        <end position="328"/>
    </location>
</feature>
<evidence type="ECO:0000259" key="3">
    <source>
        <dbReference type="Pfam" id="PF20155"/>
    </source>
</evidence>
<reference evidence="4 5" key="1">
    <citation type="submission" date="2018-12" db="EMBL/GenBank/DDBJ databases">
        <authorList>
            <consortium name="Pathogen Informatics"/>
        </authorList>
    </citation>
    <scope>NUCLEOTIDE SEQUENCE [LARGE SCALE GENOMIC DNA]</scope>
    <source>
        <strain evidence="4 5">NCTC12871</strain>
    </source>
</reference>
<accession>A0A448TUZ4</accession>
<feature type="coiled-coil region" evidence="1">
    <location>
        <begin position="432"/>
        <end position="543"/>
    </location>
</feature>
<dbReference type="Proteomes" id="UP000279799">
    <property type="component" value="Chromosome"/>
</dbReference>
<sequence length="1087" mass="117761">MSNQLNLAFVIKTKLDGVLSDFKAIKNRLQQVNKENNRLGRQTQATEHAFAKLSNRFIETGNKAGEVRSGIESISKQLLNLQRIYAGWQGIKFFGTGLSDIAKTADSFNNYQSRIALVSRSNAEAKSTFQSLMAISNETGKSFEATAELYTRVFRSLGQNANRSDLLNFTKTVQQALTISGASTQEAQAALIQLSQGLSAGALRGEEFNSVSEQAPILLDLMQKSLGKTRAELRKLAEQGKLTTEVVMAAVREGAQDIDSQYQKMPKTIGRAVNELSNAWLTFVGQTDNTFSASGTVSRGISFLAENLNTLATGALTLAGVALIRYVVNLRQTQQGLSRLSAMMLRVKGVTVAQAAIDVKAAQSALVAAKATDQRTAATLRLAQAQQRLNLLQQSVRKGTGLGGMVMGFFGGGFGLALTAISGLVVLYQALQEKERALAAQYQNTLQSLDQNIEKTNALIKVRKQLSQLSFVENRGQLATNTHSLQEVEKQLNDLQAQKRMQQHLYDSALENGGLTFGFTDRLAKIDEKITALTERYQKLKQATQTLSDVTDSQLVAAFNQAKQAGGELAEKLANISDAKSDEAIALLTPVIKKAENQLREMNTQLNQTNTKLAKDLKEATTTAKERLQAMRTEFANLGKQAGLSTAQLDPFLQKLDKSLVLTDKLAAAKKQAEGKKYLASLKTQAARQGLNERQRIVFDAKEKGLTGKDLQLAKQYAAIIAKRPKYSHRKDEYHALQLRYLKATGQQVKANLLDVESRFNQLLVEFQQTGNTAGVALIKKLLPLEQAKAQLDGIQAQLNQRFNTQAADEASINAQLQAGTISQIEAQQRLKGVYTETVAEIQKQLPLLEKLAQLPGAQGEQARVILTRMQAKLTELKSVGDELTKTFQQGLTQGIQSSLMGLANGTMTLKDAIKNLALTVVNAMAQIAAQQLAMQAVSAVGSAFSSGAGAAVTAATGGYISGPGTGTSDSIPARLSNGEFVIRAASVSRYGVDFLHALNRGKLRKFNKGGLVSSPNFPKPKEPTLTHELKEGMSQQRVAVSPVNIQQTLAVDSAELFTSGINTVAGERAVLTVIRANKKTIKQELG</sequence>
<dbReference type="RefSeq" id="WP_126599934.1">
    <property type="nucleotide sequence ID" value="NZ_LR134510.1"/>
</dbReference>
<proteinExistence type="predicted"/>
<dbReference type="KEGG" id="adp:NCTC12871_01232"/>
<dbReference type="NCBIfam" id="TIGR02675">
    <property type="entry name" value="tape_meas_nterm"/>
    <property type="match status" value="1"/>
</dbReference>
<evidence type="ECO:0000256" key="1">
    <source>
        <dbReference type="SAM" id="Coils"/>
    </source>
</evidence>
<gene>
    <name evidence="4" type="ORF">NCTC12871_01232</name>
</gene>
<feature type="coiled-coil region" evidence="1">
    <location>
        <begin position="368"/>
        <end position="395"/>
    </location>
</feature>
<dbReference type="EMBL" id="LR134510">
    <property type="protein sequence ID" value="VEJ09749.1"/>
    <property type="molecule type" value="Genomic_DNA"/>
</dbReference>
<dbReference type="OrthoDB" id="79849at2"/>
<organism evidence="4 5">
    <name type="scientific">Actinobacillus delphinicola</name>
    <dbReference type="NCBI Taxonomy" id="51161"/>
    <lineage>
        <taxon>Bacteria</taxon>
        <taxon>Pseudomonadati</taxon>
        <taxon>Pseudomonadota</taxon>
        <taxon>Gammaproteobacteria</taxon>
        <taxon>Pasteurellales</taxon>
        <taxon>Pasteurellaceae</taxon>
        <taxon>Actinobacillus</taxon>
    </lineage>
</organism>
<keyword evidence="2" id="KW-0472">Membrane</keyword>
<keyword evidence="5" id="KW-1185">Reference proteome</keyword>
<evidence type="ECO:0000313" key="4">
    <source>
        <dbReference type="EMBL" id="VEJ09749.1"/>
    </source>
</evidence>
<feature type="transmembrane region" description="Helical" evidence="2">
    <location>
        <begin position="402"/>
        <end position="428"/>
    </location>
</feature>